<protein>
    <submittedName>
        <fullName evidence="1">Uncharacterized protein</fullName>
    </submittedName>
</protein>
<gene>
    <name evidence="1" type="ORF">HORIV_37550</name>
</gene>
<dbReference type="EMBL" id="AP019416">
    <property type="protein sequence ID" value="BBI51334.1"/>
    <property type="molecule type" value="Genomic_DNA"/>
</dbReference>
<evidence type="ECO:0000313" key="2">
    <source>
        <dbReference type="Proteomes" id="UP000289555"/>
    </source>
</evidence>
<proteinExistence type="predicted"/>
<reference evidence="2" key="1">
    <citation type="journal article" date="2019" name="Microbiol. Resour. Announc.">
        <title>Complete Genome Sequence of Halomonas olivaria, a Moderately Halophilic Bacterium Isolated from Olive Processing Effluents, Obtained by Nanopore Sequencing.</title>
        <authorList>
            <person name="Nagata S."/>
            <person name="Ii K.M."/>
            <person name="Tsukimi T."/>
            <person name="Miura M.C."/>
            <person name="Galipon J."/>
            <person name="Arakawa K."/>
        </authorList>
    </citation>
    <scope>NUCLEOTIDE SEQUENCE [LARGE SCALE GENOMIC DNA]</scope>
    <source>
        <strain evidence="2">TYRC17</strain>
    </source>
</reference>
<dbReference type="Proteomes" id="UP000289555">
    <property type="component" value="Chromosome"/>
</dbReference>
<evidence type="ECO:0000313" key="1">
    <source>
        <dbReference type="EMBL" id="BBI51334.1"/>
    </source>
</evidence>
<accession>A0ABM7GHE0</accession>
<organism evidence="1 2">
    <name type="scientific">Vreelandella olivaria</name>
    <dbReference type="NCBI Taxonomy" id="390919"/>
    <lineage>
        <taxon>Bacteria</taxon>
        <taxon>Pseudomonadati</taxon>
        <taxon>Pseudomonadota</taxon>
        <taxon>Gammaproteobacteria</taxon>
        <taxon>Oceanospirillales</taxon>
        <taxon>Halomonadaceae</taxon>
        <taxon>Vreelandella</taxon>
    </lineage>
</organism>
<name>A0ABM7GHE0_9GAMM</name>
<keyword evidence="2" id="KW-1185">Reference proteome</keyword>
<sequence>MGKELRTFSTETTDAGMELVSILGSEQPAIMSTDSDIADSLSRLHIHSPQSKQIKIAEELNGKRN</sequence>